<dbReference type="InterPro" id="IPR051061">
    <property type="entry name" value="Zinc_finger_trans_reg"/>
</dbReference>
<evidence type="ECO:0000259" key="3">
    <source>
        <dbReference type="PROSITE" id="PS50157"/>
    </source>
</evidence>
<dbReference type="InterPro" id="IPR013087">
    <property type="entry name" value="Znf_C2H2_type"/>
</dbReference>
<feature type="domain" description="C2H2-type" evidence="3">
    <location>
        <begin position="720"/>
        <end position="750"/>
    </location>
</feature>
<dbReference type="GO" id="GO:0003712">
    <property type="term" value="F:transcription coregulator activity"/>
    <property type="evidence" value="ECO:0007669"/>
    <property type="project" value="TreeGrafter"/>
</dbReference>
<dbReference type="GO" id="GO:0006357">
    <property type="term" value="P:regulation of transcription by RNA polymerase II"/>
    <property type="evidence" value="ECO:0007669"/>
    <property type="project" value="TreeGrafter"/>
</dbReference>
<keyword evidence="5" id="KW-1185">Reference proteome</keyword>
<dbReference type="GO" id="GO:0008270">
    <property type="term" value="F:zinc ion binding"/>
    <property type="evidence" value="ECO:0007669"/>
    <property type="project" value="UniProtKB-KW"/>
</dbReference>
<feature type="domain" description="C2H2-type" evidence="3">
    <location>
        <begin position="427"/>
        <end position="455"/>
    </location>
</feature>
<feature type="domain" description="C2H2-type" evidence="3">
    <location>
        <begin position="1293"/>
        <end position="1321"/>
    </location>
</feature>
<evidence type="ECO:0000313" key="4">
    <source>
        <dbReference type="EMBL" id="CAD7623416.1"/>
    </source>
</evidence>
<dbReference type="EMBL" id="OC856230">
    <property type="protein sequence ID" value="CAD7623416.1"/>
    <property type="molecule type" value="Genomic_DNA"/>
</dbReference>
<keyword evidence="1" id="KW-0863">Zinc-finger</keyword>
<evidence type="ECO:0000256" key="2">
    <source>
        <dbReference type="SAM" id="MobiDB-lite"/>
    </source>
</evidence>
<dbReference type="PANTHER" id="PTHR46179">
    <property type="entry name" value="ZINC FINGER PROTEIN"/>
    <property type="match status" value="1"/>
</dbReference>
<dbReference type="PANTHER" id="PTHR46179:SF26">
    <property type="entry name" value="ZINC FINGER PROTEIN 423 HOMOLOG"/>
    <property type="match status" value="1"/>
</dbReference>
<dbReference type="PROSITE" id="PS00028">
    <property type="entry name" value="ZINC_FINGER_C2H2_1"/>
    <property type="match status" value="6"/>
</dbReference>
<protein>
    <recommendedName>
        <fullName evidence="3">C2H2-type domain-containing protein</fullName>
    </recommendedName>
</protein>
<dbReference type="Gene3D" id="3.30.160.60">
    <property type="entry name" value="Classic Zinc Finger"/>
    <property type="match status" value="3"/>
</dbReference>
<reference evidence="4" key="1">
    <citation type="submission" date="2020-11" db="EMBL/GenBank/DDBJ databases">
        <authorList>
            <person name="Tran Van P."/>
        </authorList>
    </citation>
    <scope>NUCLEOTIDE SEQUENCE</scope>
</reference>
<organism evidence="4">
    <name type="scientific">Medioppia subpectinata</name>
    <dbReference type="NCBI Taxonomy" id="1979941"/>
    <lineage>
        <taxon>Eukaryota</taxon>
        <taxon>Metazoa</taxon>
        <taxon>Ecdysozoa</taxon>
        <taxon>Arthropoda</taxon>
        <taxon>Chelicerata</taxon>
        <taxon>Arachnida</taxon>
        <taxon>Acari</taxon>
        <taxon>Acariformes</taxon>
        <taxon>Sarcoptiformes</taxon>
        <taxon>Oribatida</taxon>
        <taxon>Brachypylina</taxon>
        <taxon>Oppioidea</taxon>
        <taxon>Oppiidae</taxon>
        <taxon>Medioppia</taxon>
    </lineage>
</organism>
<accession>A0A7R9PWE0</accession>
<dbReference type="Proteomes" id="UP000759131">
    <property type="component" value="Unassembled WGS sequence"/>
</dbReference>
<dbReference type="GO" id="GO:0005634">
    <property type="term" value="C:nucleus"/>
    <property type="evidence" value="ECO:0007669"/>
    <property type="project" value="TreeGrafter"/>
</dbReference>
<evidence type="ECO:0000313" key="5">
    <source>
        <dbReference type="Proteomes" id="UP000759131"/>
    </source>
</evidence>
<feature type="non-terminal residue" evidence="4">
    <location>
        <position position="1"/>
    </location>
</feature>
<feature type="region of interest" description="Disordered" evidence="2">
    <location>
        <begin position="386"/>
        <end position="420"/>
    </location>
</feature>
<name>A0A7R9PWE0_9ACAR</name>
<sequence length="1325" mass="147728">MSTQNVNTYEINAISGVNAIQLPDVMAGVHTKTLRTPLLCRDMNANTTGGHIIATDAIKTNRDIIESNVFIDSSVKPNTYPILSENMTQEMDKPLTTPQSISDITDGTDSNYTAVNAPAVQLMARTFADQPLTSGSTACETENGSNLSSVERTTDLVDNISREYDRRVSEVVKQSYRFSHAGFLQFPSRHLCKHRTSTHPQCPPQSWTDFCKDIRPEFHYMSAAMRRSCGHSVEINCQCLPSPPQQTFSLPVHDITPVSVRVERNRGSDTGQRPRIVRSAFDRGLDYRCSWPGCDRAFQTEWGIRKHYETTHAADRLPVYACHWPGCAFKTNDKHGLVEHIVESHNKIIGAKTRSPEECLLPSDFYGQQLSTPDDIIEPNLVIDFNDSQSNDPSADPLVSDNGAEDDRPSPTITSQDTAPATDPEVYRCLECHKSFLTRRGLEVHNGMRHAIARNGRLKKYRCYRADCRRRVVSLDKLYDHTINDHARTIGANFLDKDFGPNNTANSGRHISHDKIIGKKTRSPEECLSPCDMNGQQLATDHDDDYDCGDTIEPNLVIDLNPTESVKQNTHSIVSADNRIDETQVMAIESTQEIIDILDSDDTEDTSDTMDSQSGVAVHKQTSDNSSHNPLIYSQSRNNMGYTLTSSQNTSPSRWVSSAVHYQLSTGSRAPVGSVPSAAVRVCPIHSCGLCFYNMYQLRAHVNGQHPEAVALLSLLPKRFPCPAVGCGKLFASKQYLNVHIGTAHTGLTVALSKPYSCPVRECRSRGYSSLTSLKQHIKKCHTPSSAVHSMITLKLYAVVVTKPMKQRIIIRDLMNVSLEDNKKLRKEIEIFHELIKFNKMYHTLKVMENVDTININVNSAMSETIVIHDLLDELRELNEILRKKLSFKRQLNEMLENMKQKSLKNYHSLKKTQNSNNKQINTKSGVNAKRFWQLLRHKLPHLMAGVHTKTHRRPLLSPNVNDITTGHTFTAGNHMMATDAIKTTSDIIEPNIVSIDLNPTESVKQNSYPIIIADNGLEVLPPIGDDGTQAADNQFKTKQEIIDILDDSDSEDTAATPVTSTVPTATVHHYASVNQTADICLQTHNGMSYRKPMDQLHASGDQQSTAQMAGHITAGFVKDLTLIPVVHNGSESNDNGTKNRSLMSGINETQVVDNETTQEIIDLLDSDNDCIEDTTDISSTAQPVLSSIVCPVNACGKRYPNQYHFKNHVMAAHPGLNVPLSARVKPYPSPRIDCFKSYQSVQSLQQHIQTYHRLSTAPATTTTTFELATNPRNPPLTITGENTVPATDPEVYQCLECHKSFLTRKGLQTHNGLRHTKSRNDRFN</sequence>
<dbReference type="SMART" id="SM00355">
    <property type="entry name" value="ZnF_C2H2"/>
    <property type="match status" value="10"/>
</dbReference>
<dbReference type="PROSITE" id="PS50157">
    <property type="entry name" value="ZINC_FINGER_C2H2_2"/>
    <property type="match status" value="4"/>
</dbReference>
<gene>
    <name evidence="4" type="ORF">OSB1V03_LOCUS3872</name>
</gene>
<keyword evidence="1" id="KW-0862">Zinc</keyword>
<proteinExistence type="predicted"/>
<dbReference type="EMBL" id="CAJPIZ010001655">
    <property type="protein sequence ID" value="CAG2103846.1"/>
    <property type="molecule type" value="Genomic_DNA"/>
</dbReference>
<evidence type="ECO:0000256" key="1">
    <source>
        <dbReference type="PROSITE-ProRule" id="PRU00042"/>
    </source>
</evidence>
<keyword evidence="1" id="KW-0479">Metal-binding</keyword>
<feature type="domain" description="C2H2-type" evidence="3">
    <location>
        <begin position="287"/>
        <end position="317"/>
    </location>
</feature>